<dbReference type="Proteomes" id="UP001595478">
    <property type="component" value="Unassembled WGS sequence"/>
</dbReference>
<keyword evidence="1" id="KW-0472">Membrane</keyword>
<keyword evidence="1" id="KW-0812">Transmembrane</keyword>
<organism evidence="2 3">
    <name type="scientific">Agaribacter flavus</name>
    <dbReference type="NCBI Taxonomy" id="1902781"/>
    <lineage>
        <taxon>Bacteria</taxon>
        <taxon>Pseudomonadati</taxon>
        <taxon>Pseudomonadota</taxon>
        <taxon>Gammaproteobacteria</taxon>
        <taxon>Alteromonadales</taxon>
        <taxon>Alteromonadaceae</taxon>
        <taxon>Agaribacter</taxon>
    </lineage>
</organism>
<dbReference type="EMBL" id="JBHRSW010000039">
    <property type="protein sequence ID" value="MFC3122903.1"/>
    <property type="molecule type" value="Genomic_DNA"/>
</dbReference>
<name>A0ABV7FUI4_9ALTE</name>
<proteinExistence type="predicted"/>
<reference evidence="3" key="1">
    <citation type="journal article" date="2019" name="Int. J. Syst. Evol. Microbiol.">
        <title>The Global Catalogue of Microorganisms (GCM) 10K type strain sequencing project: providing services to taxonomists for standard genome sequencing and annotation.</title>
        <authorList>
            <consortium name="The Broad Institute Genomics Platform"/>
            <consortium name="The Broad Institute Genome Sequencing Center for Infectious Disease"/>
            <person name="Wu L."/>
            <person name="Ma J."/>
        </authorList>
    </citation>
    <scope>NUCLEOTIDE SEQUENCE [LARGE SCALE GENOMIC DNA]</scope>
    <source>
        <strain evidence="3">KCTC 52473</strain>
    </source>
</reference>
<evidence type="ECO:0000256" key="1">
    <source>
        <dbReference type="SAM" id="Phobius"/>
    </source>
</evidence>
<comment type="caution">
    <text evidence="2">The sequence shown here is derived from an EMBL/GenBank/DDBJ whole genome shotgun (WGS) entry which is preliminary data.</text>
</comment>
<gene>
    <name evidence="2" type="ORF">ACFOHL_14860</name>
</gene>
<keyword evidence="3" id="KW-1185">Reference proteome</keyword>
<protein>
    <submittedName>
        <fullName evidence="2">Uncharacterized protein</fullName>
    </submittedName>
</protein>
<evidence type="ECO:0000313" key="3">
    <source>
        <dbReference type="Proteomes" id="UP001595478"/>
    </source>
</evidence>
<sequence>MYWIAASLGLFFTWKYMDISASSILYSKLLPIVFVFLCLSLAFRLFSAINSLGTSKGQSANGVGGYFGSDGGSCGGDRGGGGDGGGC</sequence>
<keyword evidence="1" id="KW-1133">Transmembrane helix</keyword>
<feature type="transmembrane region" description="Helical" evidence="1">
    <location>
        <begin position="24"/>
        <end position="46"/>
    </location>
</feature>
<accession>A0ABV7FUI4</accession>
<evidence type="ECO:0000313" key="2">
    <source>
        <dbReference type="EMBL" id="MFC3122903.1"/>
    </source>
</evidence>
<dbReference type="RefSeq" id="WP_376921030.1">
    <property type="nucleotide sequence ID" value="NZ_JBHRSW010000039.1"/>
</dbReference>